<reference evidence="3" key="1">
    <citation type="journal article" date="2020" name="bioRxiv">
        <title>A rank-normalized archaeal taxonomy based on genome phylogeny resolves widespread incomplete and uneven classifications.</title>
        <authorList>
            <person name="Rinke C."/>
            <person name="Chuvochina M."/>
            <person name="Mussig A.J."/>
            <person name="Chaumeil P.-A."/>
            <person name="Waite D.W."/>
            <person name="Whitman W.B."/>
            <person name="Parks D.H."/>
            <person name="Hugenholtz P."/>
        </authorList>
    </citation>
    <scope>NUCLEOTIDE SEQUENCE [LARGE SCALE GENOMIC DNA]</scope>
</reference>
<feature type="transmembrane region" description="Helical" evidence="1">
    <location>
        <begin position="55"/>
        <end position="73"/>
    </location>
</feature>
<gene>
    <name evidence="2" type="ORF">HA237_01855</name>
</gene>
<dbReference type="EMBL" id="DUFG01000013">
    <property type="protein sequence ID" value="HIH08094.1"/>
    <property type="molecule type" value="Genomic_DNA"/>
</dbReference>
<dbReference type="Proteomes" id="UP000577419">
    <property type="component" value="Unassembled WGS sequence"/>
</dbReference>
<dbReference type="AlphaFoldDB" id="A0A7J4ITK3"/>
<sequence>MQGLFLQALEGSAIEGASQTANDITQQLAGNWQILVIGFILIIAAVLILIHLKKIIVNSALGLIAWAVMVFVLKIELQLIPTIVISAIFGLAGVGAILILKFFNMPI</sequence>
<evidence type="ECO:0000256" key="1">
    <source>
        <dbReference type="SAM" id="Phobius"/>
    </source>
</evidence>
<feature type="transmembrane region" description="Helical" evidence="1">
    <location>
        <begin position="79"/>
        <end position="103"/>
    </location>
</feature>
<accession>A0A7J4ITK3</accession>
<keyword evidence="1" id="KW-1133">Transmembrane helix</keyword>
<keyword evidence="1" id="KW-0472">Membrane</keyword>
<proteinExistence type="predicted"/>
<evidence type="ECO:0000313" key="2">
    <source>
        <dbReference type="EMBL" id="HIH08094.1"/>
    </source>
</evidence>
<protein>
    <submittedName>
        <fullName evidence="2">Uncharacterized protein</fullName>
    </submittedName>
</protein>
<keyword evidence="1" id="KW-0812">Transmembrane</keyword>
<organism evidence="2 3">
    <name type="scientific">Candidatus Iainarchaeum sp</name>
    <dbReference type="NCBI Taxonomy" id="3101447"/>
    <lineage>
        <taxon>Archaea</taxon>
        <taxon>Candidatus Iainarchaeota</taxon>
        <taxon>Candidatus Iainarchaeia</taxon>
        <taxon>Candidatus Iainarchaeales</taxon>
        <taxon>Candidatus Iainarchaeaceae</taxon>
        <taxon>Candidatus Iainarchaeum</taxon>
    </lineage>
</organism>
<comment type="caution">
    <text evidence="2">The sequence shown here is derived from an EMBL/GenBank/DDBJ whole genome shotgun (WGS) entry which is preliminary data.</text>
</comment>
<name>A0A7J4ITK3_9ARCH</name>
<evidence type="ECO:0000313" key="3">
    <source>
        <dbReference type="Proteomes" id="UP000577419"/>
    </source>
</evidence>
<feature type="transmembrane region" description="Helical" evidence="1">
    <location>
        <begin position="32"/>
        <end position="50"/>
    </location>
</feature>